<sequence>MAIDYAQNEPKLGIFSGFFQCASNVMCCNYHLIYLCRVLFMGVWMQYCVFVFLFFCL</sequence>
<keyword evidence="1" id="KW-0472">Membrane</keyword>
<dbReference type="EMBL" id="GGEC01058495">
    <property type="protein sequence ID" value="MBX38979.1"/>
    <property type="molecule type" value="Transcribed_RNA"/>
</dbReference>
<organism evidence="2">
    <name type="scientific">Rhizophora mucronata</name>
    <name type="common">Asiatic mangrove</name>
    <dbReference type="NCBI Taxonomy" id="61149"/>
    <lineage>
        <taxon>Eukaryota</taxon>
        <taxon>Viridiplantae</taxon>
        <taxon>Streptophyta</taxon>
        <taxon>Embryophyta</taxon>
        <taxon>Tracheophyta</taxon>
        <taxon>Spermatophyta</taxon>
        <taxon>Magnoliopsida</taxon>
        <taxon>eudicotyledons</taxon>
        <taxon>Gunneridae</taxon>
        <taxon>Pentapetalae</taxon>
        <taxon>rosids</taxon>
        <taxon>fabids</taxon>
        <taxon>Malpighiales</taxon>
        <taxon>Rhizophoraceae</taxon>
        <taxon>Rhizophora</taxon>
    </lineage>
</organism>
<evidence type="ECO:0000313" key="2">
    <source>
        <dbReference type="EMBL" id="MBX38979.1"/>
    </source>
</evidence>
<keyword evidence="1" id="KW-1133">Transmembrane helix</keyword>
<name>A0A2P2N913_RHIMU</name>
<feature type="transmembrane region" description="Helical" evidence="1">
    <location>
        <begin position="38"/>
        <end position="56"/>
    </location>
</feature>
<evidence type="ECO:0000256" key="1">
    <source>
        <dbReference type="SAM" id="Phobius"/>
    </source>
</evidence>
<dbReference type="AlphaFoldDB" id="A0A2P2N913"/>
<keyword evidence="1" id="KW-0812">Transmembrane</keyword>
<proteinExistence type="predicted"/>
<accession>A0A2P2N913</accession>
<reference evidence="2" key="1">
    <citation type="submission" date="2018-02" db="EMBL/GenBank/DDBJ databases">
        <title>Rhizophora mucronata_Transcriptome.</title>
        <authorList>
            <person name="Meera S.P."/>
            <person name="Sreeshan A."/>
            <person name="Augustine A."/>
        </authorList>
    </citation>
    <scope>NUCLEOTIDE SEQUENCE</scope>
    <source>
        <tissue evidence="2">Leaf</tissue>
    </source>
</reference>
<protein>
    <submittedName>
        <fullName evidence="2">Uncharacterized protein</fullName>
    </submittedName>
</protein>